<reference evidence="7" key="1">
    <citation type="submission" date="2019-03" db="EMBL/GenBank/DDBJ databases">
        <title>Lake Tanganyika Metagenome-Assembled Genomes (MAGs).</title>
        <authorList>
            <person name="Tran P."/>
        </authorList>
    </citation>
    <scope>NUCLEOTIDE SEQUENCE</scope>
    <source>
        <strain evidence="7">M_DeepCast_50m_m2_156</strain>
    </source>
</reference>
<dbReference type="PANTHER" id="PTHR43108">
    <property type="entry name" value="N-ACETYLGLUCOSAMINE-6-SULFATASE FAMILY MEMBER"/>
    <property type="match status" value="1"/>
</dbReference>
<feature type="domain" description="Sulfatase N-terminal" evidence="6">
    <location>
        <begin position="56"/>
        <end position="403"/>
    </location>
</feature>
<dbReference type="GO" id="GO:0030203">
    <property type="term" value="P:glycosaminoglycan metabolic process"/>
    <property type="evidence" value="ECO:0007669"/>
    <property type="project" value="InterPro"/>
</dbReference>
<feature type="transmembrane region" description="Helical" evidence="5">
    <location>
        <begin position="29"/>
        <end position="48"/>
    </location>
</feature>
<dbReference type="InterPro" id="IPR000917">
    <property type="entry name" value="Sulfatase_N"/>
</dbReference>
<name>A0A8T4C7Y2_9ARCH</name>
<evidence type="ECO:0000256" key="3">
    <source>
        <dbReference type="ARBA" id="ARBA00022801"/>
    </source>
</evidence>
<dbReference type="PIRSF" id="PIRSF036666">
    <property type="entry name" value="G6S"/>
    <property type="match status" value="1"/>
</dbReference>
<dbReference type="Gene3D" id="3.40.720.10">
    <property type="entry name" value="Alkaline Phosphatase, subunit A"/>
    <property type="match status" value="1"/>
</dbReference>
<dbReference type="InterPro" id="IPR024607">
    <property type="entry name" value="Sulfatase_CS"/>
</dbReference>
<evidence type="ECO:0000256" key="5">
    <source>
        <dbReference type="SAM" id="Phobius"/>
    </source>
</evidence>
<dbReference type="EMBL" id="VGJJ01000047">
    <property type="protein sequence ID" value="MBM3282569.1"/>
    <property type="molecule type" value="Genomic_DNA"/>
</dbReference>
<proteinExistence type="inferred from homology"/>
<dbReference type="PANTHER" id="PTHR43108:SF8">
    <property type="entry name" value="SD21168P"/>
    <property type="match status" value="1"/>
</dbReference>
<dbReference type="Pfam" id="PF00884">
    <property type="entry name" value="Sulfatase"/>
    <property type="match status" value="1"/>
</dbReference>
<evidence type="ECO:0000256" key="2">
    <source>
        <dbReference type="ARBA" id="ARBA00022729"/>
    </source>
</evidence>
<sequence>MNPRVKILTHIGEVFSMISTLQRFSLSRVIFLAILVLGVLVIFSQLSLGVSPALKPNVIVIQLDDLAYSDLFMKRPNGDYVLKNIHTQLVRRGTSFENHHTSFSLCCPARATLFTGQYAHNHGVLSNDPPTGGFLKLNHTNTLPIWLQQAGYYTSHVGKYMNGYNGGTSTNGISAPRPPGWDDWFTTVRIGGYPQGSYYNHQIHDNDTFLFFGNTPADYLTDVLANRAVAVIAQRGNDPQPFYLQVDFFSPHGEPTFAIPAQRHIGLMNGMTAPRTPAFNEADVSDKPADVRGRPLLTPSDITNVDLRYQKRGESLLAVDEAVGRMIRVLRHTGQYDNTVIIFTSDNGWMQGEHRLPIGKNFTYTASTQAPLIIAGPRVPRTQRVSQLTGNIDVTPTILEITGASPGLVQDGHSLFPLMRGQTDAVREELLLESPIQKFYAGLRTEDTATGEEHLYIEYDYNLDGQWDEREMYAITPDSCQPVGDPFLLESQHTNPCYAVKMAQMSARVAYLKTCSGPTC</sequence>
<keyword evidence="2" id="KW-0732">Signal</keyword>
<dbReference type="GO" id="GO:0008449">
    <property type="term" value="F:N-acetylglucosamine-6-sulfatase activity"/>
    <property type="evidence" value="ECO:0007669"/>
    <property type="project" value="InterPro"/>
</dbReference>
<evidence type="ECO:0000313" key="8">
    <source>
        <dbReference type="Proteomes" id="UP000774699"/>
    </source>
</evidence>
<keyword evidence="5" id="KW-1133">Transmembrane helix</keyword>
<protein>
    <submittedName>
        <fullName evidence="7">Sulfatase</fullName>
    </submittedName>
</protein>
<organism evidence="7 8">
    <name type="scientific">Candidatus Iainarchaeum sp</name>
    <dbReference type="NCBI Taxonomy" id="3101447"/>
    <lineage>
        <taxon>Archaea</taxon>
        <taxon>Candidatus Iainarchaeota</taxon>
        <taxon>Candidatus Iainarchaeia</taxon>
        <taxon>Candidatus Iainarchaeales</taxon>
        <taxon>Candidatus Iainarchaeaceae</taxon>
        <taxon>Candidatus Iainarchaeum</taxon>
    </lineage>
</organism>
<evidence type="ECO:0000259" key="6">
    <source>
        <dbReference type="Pfam" id="PF00884"/>
    </source>
</evidence>
<evidence type="ECO:0000256" key="4">
    <source>
        <dbReference type="ARBA" id="ARBA00023180"/>
    </source>
</evidence>
<dbReference type="PROSITE" id="PS00523">
    <property type="entry name" value="SULFATASE_1"/>
    <property type="match status" value="1"/>
</dbReference>
<keyword evidence="5" id="KW-0812">Transmembrane</keyword>
<dbReference type="AlphaFoldDB" id="A0A8T4C7Y2"/>
<dbReference type="InterPro" id="IPR017850">
    <property type="entry name" value="Alkaline_phosphatase_core_sf"/>
</dbReference>
<accession>A0A8T4C7Y2</accession>
<evidence type="ECO:0000313" key="7">
    <source>
        <dbReference type="EMBL" id="MBM3282569.1"/>
    </source>
</evidence>
<comment type="caution">
    <text evidence="7">The sequence shown here is derived from an EMBL/GenBank/DDBJ whole genome shotgun (WGS) entry which is preliminary data.</text>
</comment>
<evidence type="ECO:0000256" key="1">
    <source>
        <dbReference type="ARBA" id="ARBA00008779"/>
    </source>
</evidence>
<dbReference type="InterPro" id="IPR012251">
    <property type="entry name" value="GlcNAc_6-SO4ase"/>
</dbReference>
<dbReference type="Proteomes" id="UP000774699">
    <property type="component" value="Unassembled WGS sequence"/>
</dbReference>
<keyword evidence="3" id="KW-0378">Hydrolase</keyword>
<dbReference type="CDD" id="cd16147">
    <property type="entry name" value="G6S"/>
    <property type="match status" value="1"/>
</dbReference>
<gene>
    <name evidence="7" type="ORF">FJY86_04510</name>
</gene>
<dbReference type="SUPFAM" id="SSF53649">
    <property type="entry name" value="Alkaline phosphatase-like"/>
    <property type="match status" value="1"/>
</dbReference>
<comment type="similarity">
    <text evidence="1">Belongs to the sulfatase family.</text>
</comment>
<keyword evidence="4" id="KW-0325">Glycoprotein</keyword>
<keyword evidence="5" id="KW-0472">Membrane</keyword>